<comment type="caution">
    <text evidence="1">The sequence shown here is derived from an EMBL/GenBank/DDBJ whole genome shotgun (WGS) entry which is preliminary data.</text>
</comment>
<name>H1LD99_9LACO</name>
<dbReference type="EMBL" id="AGRJ01000064">
    <property type="protein sequence ID" value="EHO53295.1"/>
    <property type="molecule type" value="Genomic_DNA"/>
</dbReference>
<proteinExistence type="predicted"/>
<reference evidence="1 2" key="1">
    <citation type="submission" date="2011-09" db="EMBL/GenBank/DDBJ databases">
        <authorList>
            <person name="Weinstock G."/>
            <person name="Sodergren E."/>
            <person name="Clifton S."/>
            <person name="Fulton L."/>
            <person name="Fulton B."/>
            <person name="Courtney L."/>
            <person name="Fronick C."/>
            <person name="Harrison M."/>
            <person name="Strong C."/>
            <person name="Farmer C."/>
            <person name="Delahaunty K."/>
            <person name="Markovic C."/>
            <person name="Hall O."/>
            <person name="Minx P."/>
            <person name="Tomlinson C."/>
            <person name="Mitreva M."/>
            <person name="Hou S."/>
            <person name="Chen J."/>
            <person name="Wollam A."/>
            <person name="Pepin K.H."/>
            <person name="Johnson M."/>
            <person name="Bhonagiri V."/>
            <person name="Zhang X."/>
            <person name="Suruliraj S."/>
            <person name="Warren W."/>
            <person name="Chinwalla A."/>
            <person name="Mardis E.R."/>
            <person name="Wilson R.K."/>
        </authorList>
    </citation>
    <scope>NUCLEOTIDE SEQUENCE [LARGE SCALE GENOMIC DNA]</scope>
    <source>
        <strain evidence="1 2">F0435</strain>
    </source>
</reference>
<evidence type="ECO:0000313" key="1">
    <source>
        <dbReference type="EMBL" id="EHO53295.1"/>
    </source>
</evidence>
<protein>
    <submittedName>
        <fullName evidence="1">Uncharacterized protein</fullName>
    </submittedName>
</protein>
<organism evidence="1 2">
    <name type="scientific">Lentilactobacillus kisonensis F0435</name>
    <dbReference type="NCBI Taxonomy" id="797516"/>
    <lineage>
        <taxon>Bacteria</taxon>
        <taxon>Bacillati</taxon>
        <taxon>Bacillota</taxon>
        <taxon>Bacilli</taxon>
        <taxon>Lactobacillales</taxon>
        <taxon>Lactobacillaceae</taxon>
        <taxon>Lentilactobacillus</taxon>
    </lineage>
</organism>
<accession>H1LD99</accession>
<dbReference type="Proteomes" id="UP000005025">
    <property type="component" value="Unassembled WGS sequence"/>
</dbReference>
<gene>
    <name evidence="1" type="ORF">HMPREF9104_00563</name>
</gene>
<dbReference type="HOGENOM" id="CLU_3311765_0_0_9"/>
<evidence type="ECO:0000313" key="2">
    <source>
        <dbReference type="Proteomes" id="UP000005025"/>
    </source>
</evidence>
<sequence length="39" mass="4330">MYVTVTKSFKDGVRGQFLEKVAKFIRNLFGSALTLPGIP</sequence>
<dbReference type="PATRIC" id="fig|797516.3.peg.507"/>
<dbReference type="AlphaFoldDB" id="H1LD99"/>